<organism evidence="1 2">
    <name type="scientific">Tulasnella calospora MUT 4182</name>
    <dbReference type="NCBI Taxonomy" id="1051891"/>
    <lineage>
        <taxon>Eukaryota</taxon>
        <taxon>Fungi</taxon>
        <taxon>Dikarya</taxon>
        <taxon>Basidiomycota</taxon>
        <taxon>Agaricomycotina</taxon>
        <taxon>Agaricomycetes</taxon>
        <taxon>Cantharellales</taxon>
        <taxon>Tulasnellaceae</taxon>
        <taxon>Tulasnella</taxon>
    </lineage>
</organism>
<dbReference type="EMBL" id="KN824002">
    <property type="protein sequence ID" value="KIO15517.1"/>
    <property type="molecule type" value="Genomic_DNA"/>
</dbReference>
<keyword evidence="2" id="KW-1185">Reference proteome</keyword>
<dbReference type="Proteomes" id="UP000054248">
    <property type="component" value="Unassembled WGS sequence"/>
</dbReference>
<gene>
    <name evidence="1" type="ORF">M407DRAFT_13258</name>
</gene>
<reference evidence="1 2" key="1">
    <citation type="submission" date="2014-04" db="EMBL/GenBank/DDBJ databases">
        <authorList>
            <consortium name="DOE Joint Genome Institute"/>
            <person name="Kuo A."/>
            <person name="Girlanda M."/>
            <person name="Perotto S."/>
            <person name="Kohler A."/>
            <person name="Nagy L.G."/>
            <person name="Floudas D."/>
            <person name="Copeland A."/>
            <person name="Barry K.W."/>
            <person name="Cichocki N."/>
            <person name="Veneault-Fourrey C."/>
            <person name="LaButti K."/>
            <person name="Lindquist E.A."/>
            <person name="Lipzen A."/>
            <person name="Lundell T."/>
            <person name="Morin E."/>
            <person name="Murat C."/>
            <person name="Sun H."/>
            <person name="Tunlid A."/>
            <person name="Henrissat B."/>
            <person name="Grigoriev I.V."/>
            <person name="Hibbett D.S."/>
            <person name="Martin F."/>
            <person name="Nordberg H.P."/>
            <person name="Cantor M.N."/>
            <person name="Hua S.X."/>
        </authorList>
    </citation>
    <scope>NUCLEOTIDE SEQUENCE [LARGE SCALE GENOMIC DNA]</scope>
    <source>
        <strain evidence="1 2">MUT 4182</strain>
    </source>
</reference>
<dbReference type="HOGENOM" id="CLU_1846574_0_0_1"/>
<protein>
    <submittedName>
        <fullName evidence="1">Uncharacterized protein</fullName>
    </submittedName>
</protein>
<name>A0A0C3L199_9AGAM</name>
<proteinExistence type="predicted"/>
<dbReference type="AlphaFoldDB" id="A0A0C3L199"/>
<reference evidence="2" key="2">
    <citation type="submission" date="2015-01" db="EMBL/GenBank/DDBJ databases">
        <title>Evolutionary Origins and Diversification of the Mycorrhizal Mutualists.</title>
        <authorList>
            <consortium name="DOE Joint Genome Institute"/>
            <consortium name="Mycorrhizal Genomics Consortium"/>
            <person name="Kohler A."/>
            <person name="Kuo A."/>
            <person name="Nagy L.G."/>
            <person name="Floudas D."/>
            <person name="Copeland A."/>
            <person name="Barry K.W."/>
            <person name="Cichocki N."/>
            <person name="Veneault-Fourrey C."/>
            <person name="LaButti K."/>
            <person name="Lindquist E.A."/>
            <person name="Lipzen A."/>
            <person name="Lundell T."/>
            <person name="Morin E."/>
            <person name="Murat C."/>
            <person name="Riley R."/>
            <person name="Ohm R."/>
            <person name="Sun H."/>
            <person name="Tunlid A."/>
            <person name="Henrissat B."/>
            <person name="Grigoriev I.V."/>
            <person name="Hibbett D.S."/>
            <person name="Martin F."/>
        </authorList>
    </citation>
    <scope>NUCLEOTIDE SEQUENCE [LARGE SCALE GENOMIC DNA]</scope>
    <source>
        <strain evidence="2">MUT 4182</strain>
    </source>
</reference>
<sequence>MAFVEFTQHCSGLACLRSPLTDIYISIYMKLKRNTISSKALHITTKVNQTCVNSMRVCDGRALGPYLKDMTLVESTQCCSCSKQRGRSLDLRKFYNCGKQAQPYATLSPDTTLIELVSCSTLDYWFRQLATVTEPLSSG</sequence>
<evidence type="ECO:0000313" key="2">
    <source>
        <dbReference type="Proteomes" id="UP000054248"/>
    </source>
</evidence>
<accession>A0A0C3L199</accession>
<evidence type="ECO:0000313" key="1">
    <source>
        <dbReference type="EMBL" id="KIO15517.1"/>
    </source>
</evidence>